<dbReference type="GO" id="GO:0045892">
    <property type="term" value="P:negative regulation of DNA-templated transcription"/>
    <property type="evidence" value="ECO:0007669"/>
    <property type="project" value="InterPro"/>
</dbReference>
<dbReference type="PROSITE" id="PS50977">
    <property type="entry name" value="HTH_TETR_2"/>
    <property type="match status" value="1"/>
</dbReference>
<dbReference type="Gene3D" id="1.10.357.10">
    <property type="entry name" value="Tetracycline Repressor, domain 2"/>
    <property type="match status" value="1"/>
</dbReference>
<accession>A0A6G9YD86</accession>
<dbReference type="InterPro" id="IPR036271">
    <property type="entry name" value="Tet_transcr_reg_TetR-rel_C_sf"/>
</dbReference>
<name>A0A6G9YD86_9NOCA</name>
<keyword evidence="1" id="KW-0678">Repressor</keyword>
<keyword evidence="2" id="KW-0805">Transcription regulation</keyword>
<keyword evidence="3 5" id="KW-0238">DNA-binding</keyword>
<evidence type="ECO:0000256" key="2">
    <source>
        <dbReference type="ARBA" id="ARBA00023015"/>
    </source>
</evidence>
<dbReference type="PRINTS" id="PR00400">
    <property type="entry name" value="TETREPRESSOR"/>
</dbReference>
<evidence type="ECO:0000259" key="6">
    <source>
        <dbReference type="PROSITE" id="PS50977"/>
    </source>
</evidence>
<dbReference type="Pfam" id="PF00440">
    <property type="entry name" value="TetR_N"/>
    <property type="match status" value="1"/>
</dbReference>
<dbReference type="AlphaFoldDB" id="A0A6G9YD86"/>
<feature type="domain" description="HTH tetR-type" evidence="6">
    <location>
        <begin position="25"/>
        <end position="85"/>
    </location>
</feature>
<dbReference type="SUPFAM" id="SSF48498">
    <property type="entry name" value="Tetracyclin repressor-like, C-terminal domain"/>
    <property type="match status" value="1"/>
</dbReference>
<evidence type="ECO:0000256" key="3">
    <source>
        <dbReference type="ARBA" id="ARBA00023125"/>
    </source>
</evidence>
<evidence type="ECO:0000256" key="1">
    <source>
        <dbReference type="ARBA" id="ARBA00022491"/>
    </source>
</evidence>
<proteinExistence type="predicted"/>
<evidence type="ECO:0000313" key="8">
    <source>
        <dbReference type="Proteomes" id="UP000503540"/>
    </source>
</evidence>
<sequence length="235" mass="25354">MRYRLGRVIQSGTKGLEPMATIRRGLTRDRLAAIAHEYVSEYGLDALTMRRLAAAAEVTPGALYKHVRDRKDLQRAMADTIFGAVDLAGLEAGDPDADKVIACCERIRAAMLQFRDGGRIVAGSYSPSAATVRVSATLFALLRAVTVPEFDPGEIALVLRSYITGFVIEEQAYLELVGADEWDDLVHGISADGTARADESGDIIAIMTGDRDRRFTAGLHAVMSGKVPAEASISR</sequence>
<reference evidence="7 8" key="1">
    <citation type="journal article" date="2019" name="ACS Chem. Biol.">
        <title>Identification and Mobilization of a Cryptic Antibiotic Biosynthesis Gene Locus from a Human-Pathogenic Nocardia Isolate.</title>
        <authorList>
            <person name="Herisse M."/>
            <person name="Ishida K."/>
            <person name="Porter J.L."/>
            <person name="Howden B."/>
            <person name="Hertweck C."/>
            <person name="Stinear T.P."/>
            <person name="Pidot S.J."/>
        </authorList>
    </citation>
    <scope>NUCLEOTIDE SEQUENCE [LARGE SCALE GENOMIC DNA]</scope>
    <source>
        <strain evidence="7 8">AUSMDU00012717</strain>
    </source>
</reference>
<dbReference type="GO" id="GO:0046677">
    <property type="term" value="P:response to antibiotic"/>
    <property type="evidence" value="ECO:0007669"/>
    <property type="project" value="InterPro"/>
</dbReference>
<dbReference type="InterPro" id="IPR003012">
    <property type="entry name" value="Tet_transcr_reg_TetR"/>
</dbReference>
<dbReference type="EMBL" id="CP046172">
    <property type="protein sequence ID" value="QIS11189.1"/>
    <property type="molecule type" value="Genomic_DNA"/>
</dbReference>
<keyword evidence="4" id="KW-0804">Transcription</keyword>
<gene>
    <name evidence="7" type="ORF">F5544_16550</name>
</gene>
<dbReference type="Pfam" id="PF02909">
    <property type="entry name" value="TetR_C_1"/>
    <property type="match status" value="1"/>
</dbReference>
<dbReference type="GO" id="GO:0003677">
    <property type="term" value="F:DNA binding"/>
    <property type="evidence" value="ECO:0007669"/>
    <property type="project" value="UniProtKB-UniRule"/>
</dbReference>
<evidence type="ECO:0000256" key="5">
    <source>
        <dbReference type="PROSITE-ProRule" id="PRU00335"/>
    </source>
</evidence>
<dbReference type="InterPro" id="IPR009057">
    <property type="entry name" value="Homeodomain-like_sf"/>
</dbReference>
<feature type="DNA-binding region" description="H-T-H motif" evidence="5">
    <location>
        <begin position="48"/>
        <end position="67"/>
    </location>
</feature>
<evidence type="ECO:0000313" key="7">
    <source>
        <dbReference type="EMBL" id="QIS11189.1"/>
    </source>
</evidence>
<keyword evidence="8" id="KW-1185">Reference proteome</keyword>
<evidence type="ECO:0000256" key="4">
    <source>
        <dbReference type="ARBA" id="ARBA00023163"/>
    </source>
</evidence>
<dbReference type="InterPro" id="IPR001647">
    <property type="entry name" value="HTH_TetR"/>
</dbReference>
<dbReference type="InterPro" id="IPR004111">
    <property type="entry name" value="Repressor_TetR_C"/>
</dbReference>
<dbReference type="KEGG" id="nah:F5544_16550"/>
<dbReference type="Gene3D" id="1.10.10.60">
    <property type="entry name" value="Homeodomain-like"/>
    <property type="match status" value="1"/>
</dbReference>
<organism evidence="7 8">
    <name type="scientific">Nocardia arthritidis</name>
    <dbReference type="NCBI Taxonomy" id="228602"/>
    <lineage>
        <taxon>Bacteria</taxon>
        <taxon>Bacillati</taxon>
        <taxon>Actinomycetota</taxon>
        <taxon>Actinomycetes</taxon>
        <taxon>Mycobacteriales</taxon>
        <taxon>Nocardiaceae</taxon>
        <taxon>Nocardia</taxon>
    </lineage>
</organism>
<dbReference type="SUPFAM" id="SSF46689">
    <property type="entry name" value="Homeodomain-like"/>
    <property type="match status" value="1"/>
</dbReference>
<protein>
    <submittedName>
        <fullName evidence="7">TetR family transcriptional regulator</fullName>
    </submittedName>
</protein>
<dbReference type="Proteomes" id="UP000503540">
    <property type="component" value="Chromosome"/>
</dbReference>